<dbReference type="AlphaFoldDB" id="A0AAE1DGL6"/>
<accession>A0AAE1DGL6</accession>
<sequence length="88" mass="10066">MDQSSRAQLRLMLWLTHTTPQEKAQGSNDAQHSSSIPRISLSQSSCLGESRRRDWCSVRVSINLEYFTSVLYRSTRFLLQAGNKFTSL</sequence>
<keyword evidence="3" id="KW-1185">Reference proteome</keyword>
<dbReference type="Proteomes" id="UP001283361">
    <property type="component" value="Unassembled WGS sequence"/>
</dbReference>
<gene>
    <name evidence="2" type="ORF">RRG08_048159</name>
</gene>
<name>A0AAE1DGL6_9GAST</name>
<feature type="region of interest" description="Disordered" evidence="1">
    <location>
        <begin position="20"/>
        <end position="46"/>
    </location>
</feature>
<reference evidence="2" key="1">
    <citation type="journal article" date="2023" name="G3 (Bethesda)">
        <title>A reference genome for the long-term kleptoplast-retaining sea slug Elysia crispata morphotype clarki.</title>
        <authorList>
            <person name="Eastman K.E."/>
            <person name="Pendleton A.L."/>
            <person name="Shaikh M.A."/>
            <person name="Suttiyut T."/>
            <person name="Ogas R."/>
            <person name="Tomko P."/>
            <person name="Gavelis G."/>
            <person name="Widhalm J.R."/>
            <person name="Wisecaver J.H."/>
        </authorList>
    </citation>
    <scope>NUCLEOTIDE SEQUENCE</scope>
    <source>
        <strain evidence="2">ECLA1</strain>
    </source>
</reference>
<feature type="compositionally biased region" description="Low complexity" evidence="1">
    <location>
        <begin position="33"/>
        <end position="45"/>
    </location>
</feature>
<feature type="compositionally biased region" description="Polar residues" evidence="1">
    <location>
        <begin position="20"/>
        <end position="32"/>
    </location>
</feature>
<proteinExistence type="predicted"/>
<evidence type="ECO:0000256" key="1">
    <source>
        <dbReference type="SAM" id="MobiDB-lite"/>
    </source>
</evidence>
<organism evidence="2 3">
    <name type="scientific">Elysia crispata</name>
    <name type="common">lettuce slug</name>
    <dbReference type="NCBI Taxonomy" id="231223"/>
    <lineage>
        <taxon>Eukaryota</taxon>
        <taxon>Metazoa</taxon>
        <taxon>Spiralia</taxon>
        <taxon>Lophotrochozoa</taxon>
        <taxon>Mollusca</taxon>
        <taxon>Gastropoda</taxon>
        <taxon>Heterobranchia</taxon>
        <taxon>Euthyneura</taxon>
        <taxon>Panpulmonata</taxon>
        <taxon>Sacoglossa</taxon>
        <taxon>Placobranchoidea</taxon>
        <taxon>Plakobranchidae</taxon>
        <taxon>Elysia</taxon>
    </lineage>
</organism>
<comment type="caution">
    <text evidence="2">The sequence shown here is derived from an EMBL/GenBank/DDBJ whole genome shotgun (WGS) entry which is preliminary data.</text>
</comment>
<dbReference type="EMBL" id="JAWDGP010003874">
    <property type="protein sequence ID" value="KAK3769949.1"/>
    <property type="molecule type" value="Genomic_DNA"/>
</dbReference>
<protein>
    <submittedName>
        <fullName evidence="2">Uncharacterized protein</fullName>
    </submittedName>
</protein>
<evidence type="ECO:0000313" key="2">
    <source>
        <dbReference type="EMBL" id="KAK3769949.1"/>
    </source>
</evidence>
<evidence type="ECO:0000313" key="3">
    <source>
        <dbReference type="Proteomes" id="UP001283361"/>
    </source>
</evidence>